<evidence type="ECO:0000313" key="2">
    <source>
        <dbReference type="EMBL" id="CAK0906229.1"/>
    </source>
</evidence>
<comment type="caution">
    <text evidence="2">The sequence shown here is derived from an EMBL/GenBank/DDBJ whole genome shotgun (WGS) entry which is preliminary data.</text>
</comment>
<accession>A0ABN9Y1A1</accession>
<dbReference type="Proteomes" id="UP001189429">
    <property type="component" value="Unassembled WGS sequence"/>
</dbReference>
<sequence>AVMFTTAEYYTFLIVSGPTSENCECSSTPRLTSNGHLAAPLPAGARQRWPSGHARPGSTSPPTGRPAVPPRVDRTPFSKICVLSAASRSRVCGRATLGHRRS</sequence>
<evidence type="ECO:0000256" key="1">
    <source>
        <dbReference type="SAM" id="MobiDB-lite"/>
    </source>
</evidence>
<feature type="non-terminal residue" evidence="2">
    <location>
        <position position="1"/>
    </location>
</feature>
<reference evidence="2" key="1">
    <citation type="submission" date="2023-10" db="EMBL/GenBank/DDBJ databases">
        <authorList>
            <person name="Chen Y."/>
            <person name="Shah S."/>
            <person name="Dougan E. K."/>
            <person name="Thang M."/>
            <person name="Chan C."/>
        </authorList>
    </citation>
    <scope>NUCLEOTIDE SEQUENCE [LARGE SCALE GENOMIC DNA]</scope>
</reference>
<feature type="region of interest" description="Disordered" evidence="1">
    <location>
        <begin position="34"/>
        <end position="73"/>
    </location>
</feature>
<protein>
    <submittedName>
        <fullName evidence="2">Uncharacterized protein</fullName>
    </submittedName>
</protein>
<gene>
    <name evidence="2" type="ORF">PCOR1329_LOCUS81641</name>
</gene>
<organism evidence="2 3">
    <name type="scientific">Prorocentrum cordatum</name>
    <dbReference type="NCBI Taxonomy" id="2364126"/>
    <lineage>
        <taxon>Eukaryota</taxon>
        <taxon>Sar</taxon>
        <taxon>Alveolata</taxon>
        <taxon>Dinophyceae</taxon>
        <taxon>Prorocentrales</taxon>
        <taxon>Prorocentraceae</taxon>
        <taxon>Prorocentrum</taxon>
    </lineage>
</organism>
<dbReference type="EMBL" id="CAUYUJ010021662">
    <property type="protein sequence ID" value="CAK0906229.1"/>
    <property type="molecule type" value="Genomic_DNA"/>
</dbReference>
<proteinExistence type="predicted"/>
<name>A0ABN9Y1A1_9DINO</name>
<evidence type="ECO:0000313" key="3">
    <source>
        <dbReference type="Proteomes" id="UP001189429"/>
    </source>
</evidence>
<keyword evidence="3" id="KW-1185">Reference proteome</keyword>